<feature type="region of interest" description="Disordered" evidence="1">
    <location>
        <begin position="191"/>
        <end position="215"/>
    </location>
</feature>
<feature type="transmembrane region" description="Helical" evidence="2">
    <location>
        <begin position="290"/>
        <end position="311"/>
    </location>
</feature>
<dbReference type="Proteomes" id="UP000054928">
    <property type="component" value="Unassembled WGS sequence"/>
</dbReference>
<feature type="domain" description="Cyclic nucleotide-binding" evidence="3">
    <location>
        <begin position="1330"/>
        <end position="1413"/>
    </location>
</feature>
<dbReference type="EMBL" id="CCYD01000524">
    <property type="protein sequence ID" value="CEG41047.1"/>
    <property type="molecule type" value="Genomic_DNA"/>
</dbReference>
<dbReference type="CDD" id="cd00038">
    <property type="entry name" value="CAP_ED"/>
    <property type="match status" value="2"/>
</dbReference>
<feature type="region of interest" description="Disordered" evidence="1">
    <location>
        <begin position="846"/>
        <end position="866"/>
    </location>
</feature>
<dbReference type="InterPro" id="IPR000595">
    <property type="entry name" value="cNMP-bd_dom"/>
</dbReference>
<dbReference type="OMA" id="NQINKYM"/>
<feature type="transmembrane region" description="Helical" evidence="2">
    <location>
        <begin position="458"/>
        <end position="476"/>
    </location>
</feature>
<dbReference type="InterPro" id="IPR018490">
    <property type="entry name" value="cNMP-bd_dom_sf"/>
</dbReference>
<dbReference type="PANTHER" id="PTHR10217">
    <property type="entry name" value="VOLTAGE AND LIGAND GATED POTASSIUM CHANNEL"/>
    <property type="match status" value="1"/>
</dbReference>
<feature type="transmembrane region" description="Helical" evidence="2">
    <location>
        <begin position="415"/>
        <end position="438"/>
    </location>
</feature>
<keyword evidence="2" id="KW-0472">Membrane</keyword>
<proteinExistence type="predicted"/>
<feature type="transmembrane region" description="Helical" evidence="2">
    <location>
        <begin position="323"/>
        <end position="341"/>
    </location>
</feature>
<feature type="transmembrane region" description="Helical" evidence="2">
    <location>
        <begin position="1028"/>
        <end position="1050"/>
    </location>
</feature>
<sequence>MNDEQATTELHSTDREIRKTMSEIGDRGQLRKSACLQNRLDQMQADIQVTHQMIGDLTTLLCQQLQTSNSSNYINQKFNEASPSYLTVLAKSSSLQSLVENGIAPMVLSSSDYLDTNYATSNSRFNTRTEIQTNVHKSRIGLMQGSNSALTSFPPLDGLKKKKLGLVVLNNKLMAFQKALIRSQDFQKNQADASSETATTMTPNDANAPATVSSDQENTCALIEEDMVTRRFSISLTLDIQNKTKKRLNSLFTVGQRTDAAVTPEDILSARNLEGKLDKFTLYHESPYRYAWDLLIMAMILLDVILTPLALGFHITPVYMDGLNVCGTILFVIDFIVHIFSSYTDERGYLISGPKKTATNYLLSGWAIPDFLSWFPFELLASSSKGRVLSFTKIFRLVKVSHVARKFNSAKKAGILRFILLLSIVLTIVHLLACYWSWVAYGWRAHLDDYTFVPQSLFDEYVLCWSLVIGCLNASPPAMYTAIEQISVACFMLIGNVLQASVFGSVAVLISSLDEDETAYNKKIISTSERCQFLGISDKLTKRIRGYYENLWRETKSISSDADAFINELSPALICEVKFQLYRDMLKQIPFLSAKTLAPAVIEMLILHLRTIIYTQDDVLIRKGEFGDWMGFIGSKGSVGVLDPTTDTRKIIRILRKGDYFGEMALLQRAKRSTTAVALTWVQIHVLCRGDLDSVKEQYPTQTEILEREINKYMQSKSQTLLKIPAPDSSSRMLDYLSSTENEILNHEEISREEFERFEVRLDEMQNSILTVNSMLRELTSLVYRQHQITVKKKLKHRRHSDTASDSMLTLTPSVNSLTNNQRLSNAASPSIPALERKLIETPIDSSAGFAGSQNESPQNLPSLQPTIGAEEDRTLEHTLPQLSKSGSIQDPKIKKLSMPMAVPDLALSSEWLSKKEGSQAFIPQARSQISSKIWLPYSARKSKISPAIKAPKLTKLGSGDRDLLSRRFSVSSIDMPSSQSLTLRQSTENLDECVEPGITPEEIMSARKLEGDVSRFTLRHDSVYRTIWDLLVIVLIILDLVFTPLTLGFRYSSVFLKYYSSLESVVFAADFFARMFSSYADEHGNLISGPKQTATNYLLSGWALPDFLSWFPFELFGNSAHSDVIGVFKIFRLAKVSHLAYRLNSAKKAGLVRFVLLLGLVLTIVHLLTCYWSWVATGWRAHVNEGNFIPQSLFDEYSLCWSLVIGCVNASPPLMYTTAEFISVACFMLIGNILQASVFGAVAALIASIDEKEAAYSKKIISTSERCRFLGISDELAKRIRGYYENLWRETKSVNADADAFINELSPALICEVKFQLYRDMLKQIPFLSAKTLAPAVIEVLVLRLRTVIYMQDDVLIRKDDFGDWMGFIGSKGTVGVLDPNSKTVRIIRILYKGEYFGEMALLQHIKRISTMFESSIPLKRRFLQAKCPNT</sequence>
<feature type="transmembrane region" description="Helical" evidence="2">
    <location>
        <begin position="1152"/>
        <end position="1175"/>
    </location>
</feature>
<dbReference type="GO" id="GO:0005249">
    <property type="term" value="F:voltage-gated potassium channel activity"/>
    <property type="evidence" value="ECO:0007669"/>
    <property type="project" value="TreeGrafter"/>
</dbReference>
<keyword evidence="2" id="KW-0812">Transmembrane</keyword>
<evidence type="ECO:0000313" key="4">
    <source>
        <dbReference type="EMBL" id="CEG41047.1"/>
    </source>
</evidence>
<reference evidence="5" key="1">
    <citation type="submission" date="2014-09" db="EMBL/GenBank/DDBJ databases">
        <authorList>
            <person name="Sharma Rahul"/>
            <person name="Thines Marco"/>
        </authorList>
    </citation>
    <scope>NUCLEOTIDE SEQUENCE [LARGE SCALE GENOMIC DNA]</scope>
</reference>
<feature type="compositionally biased region" description="Polar residues" evidence="1">
    <location>
        <begin position="852"/>
        <end position="866"/>
    </location>
</feature>
<dbReference type="InterPro" id="IPR014710">
    <property type="entry name" value="RmlC-like_jellyroll"/>
</dbReference>
<evidence type="ECO:0000259" key="3">
    <source>
        <dbReference type="PROSITE" id="PS50042"/>
    </source>
</evidence>
<dbReference type="GO" id="GO:0042391">
    <property type="term" value="P:regulation of membrane potential"/>
    <property type="evidence" value="ECO:0007669"/>
    <property type="project" value="TreeGrafter"/>
</dbReference>
<dbReference type="RefSeq" id="XP_024577416.1">
    <property type="nucleotide sequence ID" value="XM_024726773.1"/>
</dbReference>
<feature type="transmembrane region" description="Helical" evidence="2">
    <location>
        <begin position="488"/>
        <end position="513"/>
    </location>
</feature>
<dbReference type="STRING" id="4781.A0A0P1AJN1"/>
<dbReference type="SUPFAM" id="SSF81324">
    <property type="entry name" value="Voltage-gated potassium channels"/>
    <property type="match status" value="2"/>
</dbReference>
<dbReference type="SMART" id="SM00100">
    <property type="entry name" value="cNMP"/>
    <property type="match status" value="1"/>
</dbReference>
<dbReference type="SUPFAM" id="SSF51206">
    <property type="entry name" value="cAMP-binding domain-like"/>
    <property type="match status" value="2"/>
</dbReference>
<dbReference type="PANTHER" id="PTHR10217:SF435">
    <property type="entry name" value="POTASSIUM VOLTAGE-GATED CHANNEL PROTEIN EAG"/>
    <property type="match status" value="1"/>
</dbReference>
<keyword evidence="2" id="KW-1133">Transmembrane helix</keyword>
<feature type="transmembrane region" description="Helical" evidence="2">
    <location>
        <begin position="1222"/>
        <end position="1250"/>
    </location>
</feature>
<accession>A0A0P1AJN1</accession>
<dbReference type="Gene3D" id="1.10.287.70">
    <property type="match status" value="2"/>
</dbReference>
<organism evidence="4 5">
    <name type="scientific">Plasmopara halstedii</name>
    <name type="common">Downy mildew of sunflower</name>
    <dbReference type="NCBI Taxonomy" id="4781"/>
    <lineage>
        <taxon>Eukaryota</taxon>
        <taxon>Sar</taxon>
        <taxon>Stramenopiles</taxon>
        <taxon>Oomycota</taxon>
        <taxon>Peronosporomycetes</taxon>
        <taxon>Peronosporales</taxon>
        <taxon>Peronosporaceae</taxon>
        <taxon>Plasmopara</taxon>
    </lineage>
</organism>
<dbReference type="Gene3D" id="2.60.120.10">
    <property type="entry name" value="Jelly Rolls"/>
    <property type="match status" value="2"/>
</dbReference>
<name>A0A0P1AJN1_PLAHL</name>
<dbReference type="Pfam" id="PF00027">
    <property type="entry name" value="cNMP_binding"/>
    <property type="match status" value="1"/>
</dbReference>
<feature type="domain" description="Cyclic nucleotide-binding" evidence="3">
    <location>
        <begin position="593"/>
        <end position="695"/>
    </location>
</feature>
<dbReference type="OrthoDB" id="432483at2759"/>
<dbReference type="InterPro" id="IPR050818">
    <property type="entry name" value="KCNH_animal-type"/>
</dbReference>
<protein>
    <submittedName>
        <fullName evidence="4">Voltage-gated ion channel superfamily</fullName>
    </submittedName>
</protein>
<dbReference type="Gene3D" id="1.10.287.630">
    <property type="entry name" value="Helix hairpin bin"/>
    <property type="match status" value="2"/>
</dbReference>
<evidence type="ECO:0000256" key="1">
    <source>
        <dbReference type="SAM" id="MobiDB-lite"/>
    </source>
</evidence>
<evidence type="ECO:0000256" key="2">
    <source>
        <dbReference type="SAM" id="Phobius"/>
    </source>
</evidence>
<evidence type="ECO:0000313" key="5">
    <source>
        <dbReference type="Proteomes" id="UP000054928"/>
    </source>
</evidence>
<dbReference type="GO" id="GO:0005886">
    <property type="term" value="C:plasma membrane"/>
    <property type="evidence" value="ECO:0007669"/>
    <property type="project" value="TreeGrafter"/>
</dbReference>
<dbReference type="PROSITE" id="PS50042">
    <property type="entry name" value="CNMP_BINDING_3"/>
    <property type="match status" value="2"/>
</dbReference>
<keyword evidence="5" id="KW-1185">Reference proteome</keyword>
<dbReference type="GeneID" id="36406271"/>